<name>A0ABQ5A383_9ASTR</name>
<dbReference type="EMBL" id="BQNB010011818">
    <property type="protein sequence ID" value="GJS95562.1"/>
    <property type="molecule type" value="Genomic_DNA"/>
</dbReference>
<reference evidence="2" key="2">
    <citation type="submission" date="2022-01" db="EMBL/GenBank/DDBJ databases">
        <authorList>
            <person name="Yamashiro T."/>
            <person name="Shiraishi A."/>
            <person name="Satake H."/>
            <person name="Nakayama K."/>
        </authorList>
    </citation>
    <scope>NUCLEOTIDE SEQUENCE</scope>
</reference>
<feature type="compositionally biased region" description="Basic and acidic residues" evidence="1">
    <location>
        <begin position="394"/>
        <end position="405"/>
    </location>
</feature>
<evidence type="ECO:0000313" key="3">
    <source>
        <dbReference type="Proteomes" id="UP001151760"/>
    </source>
</evidence>
<evidence type="ECO:0000313" key="2">
    <source>
        <dbReference type="EMBL" id="GJS95562.1"/>
    </source>
</evidence>
<dbReference type="Proteomes" id="UP001151760">
    <property type="component" value="Unassembled WGS sequence"/>
</dbReference>
<feature type="region of interest" description="Disordered" evidence="1">
    <location>
        <begin position="184"/>
        <end position="206"/>
    </location>
</feature>
<proteinExistence type="predicted"/>
<protein>
    <submittedName>
        <fullName evidence="2">Uncharacterized protein</fullName>
    </submittedName>
</protein>
<organism evidence="2 3">
    <name type="scientific">Tanacetum coccineum</name>
    <dbReference type="NCBI Taxonomy" id="301880"/>
    <lineage>
        <taxon>Eukaryota</taxon>
        <taxon>Viridiplantae</taxon>
        <taxon>Streptophyta</taxon>
        <taxon>Embryophyta</taxon>
        <taxon>Tracheophyta</taxon>
        <taxon>Spermatophyta</taxon>
        <taxon>Magnoliopsida</taxon>
        <taxon>eudicotyledons</taxon>
        <taxon>Gunneridae</taxon>
        <taxon>Pentapetalae</taxon>
        <taxon>asterids</taxon>
        <taxon>campanulids</taxon>
        <taxon>Asterales</taxon>
        <taxon>Asteraceae</taxon>
        <taxon>Asteroideae</taxon>
        <taxon>Anthemideae</taxon>
        <taxon>Anthemidinae</taxon>
        <taxon>Tanacetum</taxon>
    </lineage>
</organism>
<feature type="region of interest" description="Disordered" evidence="1">
    <location>
        <begin position="367"/>
        <end position="417"/>
    </location>
</feature>
<gene>
    <name evidence="2" type="ORF">Tco_0802530</name>
</gene>
<evidence type="ECO:0000256" key="1">
    <source>
        <dbReference type="SAM" id="MobiDB-lite"/>
    </source>
</evidence>
<sequence>MMLATKYEAGIHLDEEENDFMLMSASGEEQLEELNASVITMARIQPADNDFDAETTYDSDFVSELNDSHIDLINGLLSKSDHEQQNREKLETIKFTSFDDQIDCNIIFDDPYKEVNSRQVEHATMFMIKKMKKKNALIAKELKTYKERVQNIENKPAKNTNFKMEFDKLQTQFLVEKQKIKTLEKEKDASNSNVPPKIESPHKSSFPPKEMLKLSRMLHIFANLDDEIKRGETDFANDTIVEKMLKEEFTKEVQEILNVFGSMDSEVGETLKKQEILQNVFNRLLEATLASDVRHCVVHSAEQIEIRDEIEKVSNNSRDVQANLLKWIMILENDFFNDVKLKALILNCNYNITKRKLLVATLGRVKKSNSDSRPKSKSTKSKKSVLLNTKSKSTSKESKNEESYVRHISNKHVTSNSNVSKTKANVLNTNVVNAVNVCSNFVCVSCGQDVVTICHDKCVSRYVLSVNSKAKRALFTSPVAAKTKVLRDTPLAAKTRFNVATPVTALNKVSSATQFNPVEKKVIEHLATT</sequence>
<comment type="caution">
    <text evidence="2">The sequence shown here is derived from an EMBL/GenBank/DDBJ whole genome shotgun (WGS) entry which is preliminary data.</text>
</comment>
<accession>A0ABQ5A383</accession>
<keyword evidence="3" id="KW-1185">Reference proteome</keyword>
<reference evidence="2" key="1">
    <citation type="journal article" date="2022" name="Int. J. Mol. Sci.">
        <title>Draft Genome of Tanacetum Coccineum: Genomic Comparison of Closely Related Tanacetum-Family Plants.</title>
        <authorList>
            <person name="Yamashiro T."/>
            <person name="Shiraishi A."/>
            <person name="Nakayama K."/>
            <person name="Satake H."/>
        </authorList>
    </citation>
    <scope>NUCLEOTIDE SEQUENCE</scope>
</reference>